<dbReference type="PRINTS" id="PR00736">
    <property type="entry name" value="GLHYDRLASE15"/>
</dbReference>
<dbReference type="Proteomes" id="UP000269721">
    <property type="component" value="Unassembled WGS sequence"/>
</dbReference>
<evidence type="ECO:0000256" key="5">
    <source>
        <dbReference type="ARBA" id="ARBA00023277"/>
    </source>
</evidence>
<keyword evidence="7" id="KW-0624">Polysaccharide degradation</keyword>
<gene>
    <name evidence="11" type="ORF">BDK51DRAFT_24748</name>
</gene>
<comment type="catalytic activity">
    <reaction evidence="1">
        <text>Hydrolysis of terminal (1-&gt;4)-linked alpha-D-glucose residues successively from non-reducing ends of the chains with release of beta-D-glucose.</text>
        <dbReference type="EC" id="3.2.1.3"/>
    </reaction>
</comment>
<keyword evidence="6 11" id="KW-0326">Glycosidase</keyword>
<dbReference type="AlphaFoldDB" id="A0A4P9W092"/>
<keyword evidence="5" id="KW-0119">Carbohydrate metabolism</keyword>
<proteinExistence type="inferred from homology"/>
<dbReference type="EC" id="3.2.1.3" evidence="3"/>
<dbReference type="GO" id="GO:0004339">
    <property type="term" value="F:glucan 1,4-alpha-glucosidase activity"/>
    <property type="evidence" value="ECO:0007669"/>
    <property type="project" value="UniProtKB-EC"/>
</dbReference>
<dbReference type="GO" id="GO:0000272">
    <property type="term" value="P:polysaccharide catabolic process"/>
    <property type="evidence" value="ECO:0007669"/>
    <property type="project" value="UniProtKB-KW"/>
</dbReference>
<feature type="chain" id="PRO_5020251463" description="glucan 1,4-alpha-glucosidase" evidence="9">
    <location>
        <begin position="29"/>
        <end position="516"/>
    </location>
</feature>
<dbReference type="InterPro" id="IPR012341">
    <property type="entry name" value="6hp_glycosidase-like_sf"/>
</dbReference>
<dbReference type="OrthoDB" id="6123450at2759"/>
<organism evidence="11 12">
    <name type="scientific">Blyttiomyces helicus</name>
    <dbReference type="NCBI Taxonomy" id="388810"/>
    <lineage>
        <taxon>Eukaryota</taxon>
        <taxon>Fungi</taxon>
        <taxon>Fungi incertae sedis</taxon>
        <taxon>Chytridiomycota</taxon>
        <taxon>Chytridiomycota incertae sedis</taxon>
        <taxon>Chytridiomycetes</taxon>
        <taxon>Chytridiomycetes incertae sedis</taxon>
        <taxon>Blyttiomyces</taxon>
    </lineage>
</organism>
<keyword evidence="9" id="KW-0732">Signal</keyword>
<dbReference type="SUPFAM" id="SSF48208">
    <property type="entry name" value="Six-hairpin glycosidases"/>
    <property type="match status" value="1"/>
</dbReference>
<dbReference type="InterPro" id="IPR000165">
    <property type="entry name" value="Glucoamylase"/>
</dbReference>
<dbReference type="Gene3D" id="1.50.10.10">
    <property type="match status" value="1"/>
</dbReference>
<evidence type="ECO:0000256" key="7">
    <source>
        <dbReference type="ARBA" id="ARBA00023326"/>
    </source>
</evidence>
<evidence type="ECO:0000313" key="11">
    <source>
        <dbReference type="EMBL" id="RKO84735.1"/>
    </source>
</evidence>
<feature type="region of interest" description="Disordered" evidence="8">
    <location>
        <begin position="497"/>
        <end position="516"/>
    </location>
</feature>
<accession>A0A4P9W092</accession>
<name>A0A4P9W092_9FUNG</name>
<dbReference type="InterPro" id="IPR011613">
    <property type="entry name" value="GH15-like"/>
</dbReference>
<feature type="region of interest" description="Disordered" evidence="8">
    <location>
        <begin position="401"/>
        <end position="430"/>
    </location>
</feature>
<comment type="similarity">
    <text evidence="2">Belongs to the glycosyl hydrolase 15 family.</text>
</comment>
<sequence>MTLRRPRLATRGAPFLLLLLCLIGLSFSLSVSKTHVSQPLPVDNGTDHELERWLEREVAVAWERLLANIHPDGTAVGVVVASPSREHPNYWYTWTRDSALTMRVIAIAYGDAAPGSAEEGKFSGLLWDYAAFSRRNQERPNLSGDEDSGGLGEPKFYVDGTPYNEPWGRPQNDGPALRALTLMHFATTYLDRTSDLAKVATHLYAPALPARTVIKSDLEHIARTWGSDSVELWEEVRARSHFHTLQVQAAALQVGAEFAVRMGDPDAGVYYAACAARVADAARRHFDMKRGWVVQSLGIVGDDKGKKDGLDVAVMLAALQVPPHTRIFALHGVEVVGTAVELMKRMAGAYNINKVVRTPNGFPIAPGIGRYVEDIYDGYDQTLGNPWVLATAAYAELAYTISTPPPPPPPPESHTPSPLPLATHRNHTSPLHQSLREVGDAFLRRVMRHANADGTLSEQMNRESGFMQGARELTWSYAGFLLAVRARGKGWGVGGGEEGGGGAEGGQLVMGARPAA</sequence>
<keyword evidence="12" id="KW-1185">Reference proteome</keyword>
<dbReference type="GO" id="GO:0000324">
    <property type="term" value="C:fungal-type vacuole"/>
    <property type="evidence" value="ECO:0007669"/>
    <property type="project" value="TreeGrafter"/>
</dbReference>
<dbReference type="PANTHER" id="PTHR31616">
    <property type="entry name" value="TREHALASE"/>
    <property type="match status" value="1"/>
</dbReference>
<feature type="signal peptide" evidence="9">
    <location>
        <begin position="1"/>
        <end position="28"/>
    </location>
</feature>
<evidence type="ECO:0000256" key="9">
    <source>
        <dbReference type="SAM" id="SignalP"/>
    </source>
</evidence>
<dbReference type="Pfam" id="PF00723">
    <property type="entry name" value="Glyco_hydro_15"/>
    <property type="match status" value="2"/>
</dbReference>
<evidence type="ECO:0000256" key="6">
    <source>
        <dbReference type="ARBA" id="ARBA00023295"/>
    </source>
</evidence>
<keyword evidence="4" id="KW-0378">Hydrolase</keyword>
<dbReference type="PANTHER" id="PTHR31616:SF9">
    <property type="entry name" value="GLUCOAMYLASE, INTRACELLULAR SPORULATION-SPECIFIC"/>
    <property type="match status" value="1"/>
</dbReference>
<evidence type="ECO:0000256" key="1">
    <source>
        <dbReference type="ARBA" id="ARBA00001863"/>
    </source>
</evidence>
<evidence type="ECO:0000259" key="10">
    <source>
        <dbReference type="Pfam" id="PF00723"/>
    </source>
</evidence>
<reference evidence="12" key="1">
    <citation type="journal article" date="2018" name="Nat. Microbiol.">
        <title>Leveraging single-cell genomics to expand the fungal tree of life.</title>
        <authorList>
            <person name="Ahrendt S.R."/>
            <person name="Quandt C.A."/>
            <person name="Ciobanu D."/>
            <person name="Clum A."/>
            <person name="Salamov A."/>
            <person name="Andreopoulos B."/>
            <person name="Cheng J.F."/>
            <person name="Woyke T."/>
            <person name="Pelin A."/>
            <person name="Henrissat B."/>
            <person name="Reynolds N.K."/>
            <person name="Benny G.L."/>
            <person name="Smith M.E."/>
            <person name="James T.Y."/>
            <person name="Grigoriev I.V."/>
        </authorList>
    </citation>
    <scope>NUCLEOTIDE SEQUENCE [LARGE SCALE GENOMIC DNA]</scope>
</reference>
<feature type="domain" description="GH15-like" evidence="10">
    <location>
        <begin position="61"/>
        <end position="400"/>
    </location>
</feature>
<evidence type="ECO:0000256" key="8">
    <source>
        <dbReference type="SAM" id="MobiDB-lite"/>
    </source>
</evidence>
<dbReference type="EMBL" id="KZ999784">
    <property type="protein sequence ID" value="RKO84735.1"/>
    <property type="molecule type" value="Genomic_DNA"/>
</dbReference>
<evidence type="ECO:0000256" key="3">
    <source>
        <dbReference type="ARBA" id="ARBA00012593"/>
    </source>
</evidence>
<protein>
    <recommendedName>
        <fullName evidence="3">glucan 1,4-alpha-glucosidase</fullName>
        <ecNumber evidence="3">3.2.1.3</ecNumber>
    </recommendedName>
</protein>
<evidence type="ECO:0000313" key="12">
    <source>
        <dbReference type="Proteomes" id="UP000269721"/>
    </source>
</evidence>
<evidence type="ECO:0000256" key="4">
    <source>
        <dbReference type="ARBA" id="ARBA00022801"/>
    </source>
</evidence>
<feature type="domain" description="GH15-like" evidence="10">
    <location>
        <begin position="425"/>
        <end position="483"/>
    </location>
</feature>
<dbReference type="InterPro" id="IPR008928">
    <property type="entry name" value="6-hairpin_glycosidase_sf"/>
</dbReference>
<evidence type="ECO:0000256" key="2">
    <source>
        <dbReference type="ARBA" id="ARBA00006188"/>
    </source>
</evidence>
<feature type="compositionally biased region" description="Pro residues" evidence="8">
    <location>
        <begin position="403"/>
        <end position="419"/>
    </location>
</feature>